<evidence type="ECO:0000256" key="1">
    <source>
        <dbReference type="SAM" id="SignalP"/>
    </source>
</evidence>
<dbReference type="InterPro" id="IPR011059">
    <property type="entry name" value="Metal-dep_hydrolase_composite"/>
</dbReference>
<accession>A0A9X3Z7B5</accession>
<protein>
    <submittedName>
        <fullName evidence="3">Amidohydrolase family protein</fullName>
    </submittedName>
</protein>
<name>A0A9X3Z7B5_9PROT</name>
<dbReference type="InterPro" id="IPR032466">
    <property type="entry name" value="Metal_Hydrolase"/>
</dbReference>
<dbReference type="InterPro" id="IPR006680">
    <property type="entry name" value="Amidohydro-rel"/>
</dbReference>
<dbReference type="GO" id="GO:0016810">
    <property type="term" value="F:hydrolase activity, acting on carbon-nitrogen (but not peptide) bonds"/>
    <property type="evidence" value="ECO:0007669"/>
    <property type="project" value="InterPro"/>
</dbReference>
<dbReference type="Gene3D" id="2.30.40.10">
    <property type="entry name" value="Urease, subunit C, domain 1"/>
    <property type="match status" value="1"/>
</dbReference>
<keyword evidence="4" id="KW-1185">Reference proteome</keyword>
<feature type="signal peptide" evidence="1">
    <location>
        <begin position="1"/>
        <end position="20"/>
    </location>
</feature>
<feature type="domain" description="Amidohydrolase-related" evidence="2">
    <location>
        <begin position="274"/>
        <end position="385"/>
    </location>
</feature>
<evidence type="ECO:0000259" key="2">
    <source>
        <dbReference type="Pfam" id="PF01979"/>
    </source>
</evidence>
<dbReference type="Gene3D" id="3.20.20.140">
    <property type="entry name" value="Metal-dependent hydrolases"/>
    <property type="match status" value="1"/>
</dbReference>
<sequence>MIRKTLLLAVLATTSIPAQAETIAIIHAKLYGATAGVIDNATVVIRDGRISTVSNAAPPAEARVIDAEGRIVTPGLINSATQIGIIEVASAQNTNDSSAAKDVLGPAFDVQYGLNGNSLLVSQARADGLTSAVIFPSASADAPFSGFAALMRLRDDGRVLDRARVAEFAHIGAETADESGKSRSAQWGELRNALDEARAFKAHAASYKTAPARDHLLKRPDAEALQAVIDGRVPLAIFVERESDIRAAVALADDYKLRLVIMGGTEAWRVAPLLAARNIPVVLNPFANLPMTFDEVGARLDNAALLHKAGVTIGFYTISIAQSYNAGSSIREGAGLAVANGLSWQAALDAITVNGAKIWSNTATTIAKGQAADLVIWDGDPLDPRSAPTTILIDGKDMSLRTRQGELARRYHPQAAETGLPPSYR</sequence>
<dbReference type="EMBL" id="JANWOI010000003">
    <property type="protein sequence ID" value="MDA5193982.1"/>
    <property type="molecule type" value="Genomic_DNA"/>
</dbReference>
<keyword evidence="1" id="KW-0732">Signal</keyword>
<dbReference type="AlphaFoldDB" id="A0A9X3Z7B5"/>
<dbReference type="SUPFAM" id="SSF51338">
    <property type="entry name" value="Composite domain of metallo-dependent hydrolases"/>
    <property type="match status" value="1"/>
</dbReference>
<dbReference type="Pfam" id="PF01979">
    <property type="entry name" value="Amidohydro_1"/>
    <property type="match status" value="1"/>
</dbReference>
<reference evidence="3" key="1">
    <citation type="submission" date="2022-08" db="EMBL/GenBank/DDBJ databases">
        <authorList>
            <person name="Vandamme P."/>
            <person name="Hettiarachchi A."/>
            <person name="Peeters C."/>
            <person name="Cnockaert M."/>
            <person name="Carlier A."/>
        </authorList>
    </citation>
    <scope>NUCLEOTIDE SEQUENCE</scope>
    <source>
        <strain evidence="3">LMG 31809</strain>
    </source>
</reference>
<proteinExistence type="predicted"/>
<comment type="caution">
    <text evidence="3">The sequence shown here is derived from an EMBL/GenBank/DDBJ whole genome shotgun (WGS) entry which is preliminary data.</text>
</comment>
<feature type="chain" id="PRO_5040792247" evidence="1">
    <location>
        <begin position="21"/>
        <end position="425"/>
    </location>
</feature>
<organism evidence="3 4">
    <name type="scientific">Govanella unica</name>
    <dbReference type="NCBI Taxonomy" id="2975056"/>
    <lineage>
        <taxon>Bacteria</taxon>
        <taxon>Pseudomonadati</taxon>
        <taxon>Pseudomonadota</taxon>
        <taxon>Alphaproteobacteria</taxon>
        <taxon>Emcibacterales</taxon>
        <taxon>Govanellaceae</taxon>
        <taxon>Govanella</taxon>
    </lineage>
</organism>
<dbReference type="PANTHER" id="PTHR43135:SF3">
    <property type="entry name" value="ALPHA-D-RIBOSE 1-METHYLPHOSPHONATE 5-TRIPHOSPHATE DIPHOSPHATASE"/>
    <property type="match status" value="1"/>
</dbReference>
<dbReference type="InterPro" id="IPR051781">
    <property type="entry name" value="Metallo-dep_Hydrolase"/>
</dbReference>
<dbReference type="RefSeq" id="WP_274943688.1">
    <property type="nucleotide sequence ID" value="NZ_JANWOI010000003.1"/>
</dbReference>
<reference evidence="3" key="2">
    <citation type="journal article" date="2023" name="Syst. Appl. Microbiol.">
        <title>Govania unica gen. nov., sp. nov., a rare biosphere bacterium that represents a novel family in the class Alphaproteobacteria.</title>
        <authorList>
            <person name="Vandamme P."/>
            <person name="Peeters C."/>
            <person name="Hettiarachchi A."/>
            <person name="Cnockaert M."/>
            <person name="Carlier A."/>
        </authorList>
    </citation>
    <scope>NUCLEOTIDE SEQUENCE</scope>
    <source>
        <strain evidence="3">LMG 31809</strain>
    </source>
</reference>
<evidence type="ECO:0000313" key="4">
    <source>
        <dbReference type="Proteomes" id="UP001141619"/>
    </source>
</evidence>
<gene>
    <name evidence="3" type="ORF">NYP16_08465</name>
</gene>
<dbReference type="Proteomes" id="UP001141619">
    <property type="component" value="Unassembled WGS sequence"/>
</dbReference>
<dbReference type="PANTHER" id="PTHR43135">
    <property type="entry name" value="ALPHA-D-RIBOSE 1-METHYLPHOSPHONATE 5-TRIPHOSPHATE DIPHOSPHATASE"/>
    <property type="match status" value="1"/>
</dbReference>
<dbReference type="SUPFAM" id="SSF51556">
    <property type="entry name" value="Metallo-dependent hydrolases"/>
    <property type="match status" value="1"/>
</dbReference>
<evidence type="ECO:0000313" key="3">
    <source>
        <dbReference type="EMBL" id="MDA5193982.1"/>
    </source>
</evidence>